<comment type="caution">
    <text evidence="1">The sequence shown here is derived from an EMBL/GenBank/DDBJ whole genome shotgun (WGS) entry which is preliminary data.</text>
</comment>
<dbReference type="AlphaFoldDB" id="A0A9N8WEY3"/>
<dbReference type="EMBL" id="CAJVPV010000944">
    <property type="protein sequence ID" value="CAG8480523.1"/>
    <property type="molecule type" value="Genomic_DNA"/>
</dbReference>
<protein>
    <submittedName>
        <fullName evidence="1">4725_t:CDS:1</fullName>
    </submittedName>
</protein>
<sequence length="74" mass="8831">MDQEQQKEAKAYLKRKNDFFVRSIQELECTDKVYYEISIGNTKPIKQVTYRIASSISDFVKQELIQLRERAWPS</sequence>
<evidence type="ECO:0000313" key="1">
    <source>
        <dbReference type="EMBL" id="CAG8480523.1"/>
    </source>
</evidence>
<organism evidence="1 2">
    <name type="scientific">Acaulospora morrowiae</name>
    <dbReference type="NCBI Taxonomy" id="94023"/>
    <lineage>
        <taxon>Eukaryota</taxon>
        <taxon>Fungi</taxon>
        <taxon>Fungi incertae sedis</taxon>
        <taxon>Mucoromycota</taxon>
        <taxon>Glomeromycotina</taxon>
        <taxon>Glomeromycetes</taxon>
        <taxon>Diversisporales</taxon>
        <taxon>Acaulosporaceae</taxon>
        <taxon>Acaulospora</taxon>
    </lineage>
</organism>
<evidence type="ECO:0000313" key="2">
    <source>
        <dbReference type="Proteomes" id="UP000789342"/>
    </source>
</evidence>
<dbReference type="Proteomes" id="UP000789342">
    <property type="component" value="Unassembled WGS sequence"/>
</dbReference>
<accession>A0A9N8WEY3</accession>
<name>A0A9N8WEY3_9GLOM</name>
<gene>
    <name evidence="1" type="ORF">AMORRO_LOCUS2285</name>
</gene>
<proteinExistence type="predicted"/>
<reference evidence="1" key="1">
    <citation type="submission" date="2021-06" db="EMBL/GenBank/DDBJ databases">
        <authorList>
            <person name="Kallberg Y."/>
            <person name="Tangrot J."/>
            <person name="Rosling A."/>
        </authorList>
    </citation>
    <scope>NUCLEOTIDE SEQUENCE</scope>
    <source>
        <strain evidence="1">CL551</strain>
    </source>
</reference>
<keyword evidence="2" id="KW-1185">Reference proteome</keyword>